<dbReference type="AlphaFoldDB" id="A0A974HV77"/>
<evidence type="ECO:0000313" key="2">
    <source>
        <dbReference type="Proteomes" id="UP000694892"/>
    </source>
</evidence>
<protein>
    <submittedName>
        <fullName evidence="1">Uncharacterized protein</fullName>
    </submittedName>
</protein>
<organism evidence="1 2">
    <name type="scientific">Xenopus laevis</name>
    <name type="common">African clawed frog</name>
    <dbReference type="NCBI Taxonomy" id="8355"/>
    <lineage>
        <taxon>Eukaryota</taxon>
        <taxon>Metazoa</taxon>
        <taxon>Chordata</taxon>
        <taxon>Craniata</taxon>
        <taxon>Vertebrata</taxon>
        <taxon>Euteleostomi</taxon>
        <taxon>Amphibia</taxon>
        <taxon>Batrachia</taxon>
        <taxon>Anura</taxon>
        <taxon>Pipoidea</taxon>
        <taxon>Pipidae</taxon>
        <taxon>Xenopodinae</taxon>
        <taxon>Xenopus</taxon>
        <taxon>Xenopus</taxon>
    </lineage>
</organism>
<name>A0A974HV77_XENLA</name>
<sequence length="80" mass="9018">MLVLLSNSFTRVLHSYKKSLAIPCLRLYGTLTQSGATESCYVVESCFFGLHLDPFCFSTAWRRSCYVSAMLLASNMTSYQ</sequence>
<gene>
    <name evidence="1" type="ORF">XELAEV_18014346mg</name>
</gene>
<evidence type="ECO:0000313" key="1">
    <source>
        <dbReference type="EMBL" id="OCT91293.1"/>
    </source>
</evidence>
<dbReference type="Proteomes" id="UP000694892">
    <property type="component" value="Chromosome 2S"/>
</dbReference>
<dbReference type="EMBL" id="CM004469">
    <property type="protein sequence ID" value="OCT91293.1"/>
    <property type="molecule type" value="Genomic_DNA"/>
</dbReference>
<proteinExistence type="predicted"/>
<accession>A0A974HV77</accession>
<reference evidence="2" key="1">
    <citation type="journal article" date="2016" name="Nature">
        <title>Genome evolution in the allotetraploid frog Xenopus laevis.</title>
        <authorList>
            <person name="Session A.M."/>
            <person name="Uno Y."/>
            <person name="Kwon T."/>
            <person name="Chapman J.A."/>
            <person name="Toyoda A."/>
            <person name="Takahashi S."/>
            <person name="Fukui A."/>
            <person name="Hikosaka A."/>
            <person name="Suzuki A."/>
            <person name="Kondo M."/>
            <person name="van Heeringen S.J."/>
            <person name="Quigley I."/>
            <person name="Heinz S."/>
            <person name="Ogino H."/>
            <person name="Ochi H."/>
            <person name="Hellsten U."/>
            <person name="Lyons J.B."/>
            <person name="Simakov O."/>
            <person name="Putnam N."/>
            <person name="Stites J."/>
            <person name="Kuroki Y."/>
            <person name="Tanaka T."/>
            <person name="Michiue T."/>
            <person name="Watanabe M."/>
            <person name="Bogdanovic O."/>
            <person name="Lister R."/>
            <person name="Georgiou G."/>
            <person name="Paranjpe S.S."/>
            <person name="van Kruijsbergen I."/>
            <person name="Shu S."/>
            <person name="Carlson J."/>
            <person name="Kinoshita T."/>
            <person name="Ohta Y."/>
            <person name="Mawaribuchi S."/>
            <person name="Jenkins J."/>
            <person name="Grimwood J."/>
            <person name="Schmutz J."/>
            <person name="Mitros T."/>
            <person name="Mozaffari S.V."/>
            <person name="Suzuki Y."/>
            <person name="Haramoto Y."/>
            <person name="Yamamoto T.S."/>
            <person name="Takagi C."/>
            <person name="Heald R."/>
            <person name="Miller K."/>
            <person name="Haudenschild C."/>
            <person name="Kitzman J."/>
            <person name="Nakayama T."/>
            <person name="Izutsu Y."/>
            <person name="Robert J."/>
            <person name="Fortriede J."/>
            <person name="Burns K."/>
            <person name="Lotay V."/>
            <person name="Karimi K."/>
            <person name="Yasuoka Y."/>
            <person name="Dichmann D.S."/>
            <person name="Flajnik M.F."/>
            <person name="Houston D.W."/>
            <person name="Shendure J."/>
            <person name="DuPasquier L."/>
            <person name="Vize P.D."/>
            <person name="Zorn A.M."/>
            <person name="Ito M."/>
            <person name="Marcotte E.M."/>
            <person name="Wallingford J.B."/>
            <person name="Ito Y."/>
            <person name="Asashima M."/>
            <person name="Ueno N."/>
            <person name="Matsuda Y."/>
            <person name="Veenstra G.J."/>
            <person name="Fujiyama A."/>
            <person name="Harland R.M."/>
            <person name="Taira M."/>
            <person name="Rokhsar D.S."/>
        </authorList>
    </citation>
    <scope>NUCLEOTIDE SEQUENCE [LARGE SCALE GENOMIC DNA]</scope>
    <source>
        <strain evidence="2">J</strain>
    </source>
</reference>